<comment type="caution">
    <text evidence="1">The sequence shown here is derived from an EMBL/GenBank/DDBJ whole genome shotgun (WGS) entry which is preliminary data.</text>
</comment>
<evidence type="ECO:0000313" key="1">
    <source>
        <dbReference type="EMBL" id="KAK9020032.1"/>
    </source>
</evidence>
<accession>A0ABR2S521</accession>
<gene>
    <name evidence="1" type="ORF">V6N11_054530</name>
</gene>
<organism evidence="1 2">
    <name type="scientific">Hibiscus sabdariffa</name>
    <name type="common">roselle</name>
    <dbReference type="NCBI Taxonomy" id="183260"/>
    <lineage>
        <taxon>Eukaryota</taxon>
        <taxon>Viridiplantae</taxon>
        <taxon>Streptophyta</taxon>
        <taxon>Embryophyta</taxon>
        <taxon>Tracheophyta</taxon>
        <taxon>Spermatophyta</taxon>
        <taxon>Magnoliopsida</taxon>
        <taxon>eudicotyledons</taxon>
        <taxon>Gunneridae</taxon>
        <taxon>Pentapetalae</taxon>
        <taxon>rosids</taxon>
        <taxon>malvids</taxon>
        <taxon>Malvales</taxon>
        <taxon>Malvaceae</taxon>
        <taxon>Malvoideae</taxon>
        <taxon>Hibiscus</taxon>
    </lineage>
</organism>
<dbReference type="Proteomes" id="UP001396334">
    <property type="component" value="Unassembled WGS sequence"/>
</dbReference>
<name>A0ABR2S521_9ROSI</name>
<proteinExistence type="predicted"/>
<dbReference type="EMBL" id="JBBPBN010000017">
    <property type="protein sequence ID" value="KAK9020032.1"/>
    <property type="molecule type" value="Genomic_DNA"/>
</dbReference>
<reference evidence="1 2" key="1">
    <citation type="journal article" date="2024" name="G3 (Bethesda)">
        <title>Genome assembly of Hibiscus sabdariffa L. provides insights into metabolisms of medicinal natural products.</title>
        <authorList>
            <person name="Kim T."/>
        </authorList>
    </citation>
    <scope>NUCLEOTIDE SEQUENCE [LARGE SCALE GENOMIC DNA]</scope>
    <source>
        <strain evidence="1">TK-2024</strain>
        <tissue evidence="1">Old leaves</tissue>
    </source>
</reference>
<sequence>MAPNEPAQAYGTEYLCTIFGQPSFLVFMDKGLLFPTSVRFGRCEETIKRKIKKGRRRVDTKLFKFLMENAMELENIVVDPNSIWMKKRLFKN</sequence>
<evidence type="ECO:0000313" key="2">
    <source>
        <dbReference type="Proteomes" id="UP001396334"/>
    </source>
</evidence>
<protein>
    <recommendedName>
        <fullName evidence="3">FBD domain-containing protein</fullName>
    </recommendedName>
</protein>
<evidence type="ECO:0008006" key="3">
    <source>
        <dbReference type="Google" id="ProtNLM"/>
    </source>
</evidence>
<keyword evidence="2" id="KW-1185">Reference proteome</keyword>